<dbReference type="EMBL" id="JAGKQM010003037">
    <property type="protein sequence ID" value="KAH0838902.1"/>
    <property type="molecule type" value="Genomic_DNA"/>
</dbReference>
<dbReference type="Gene3D" id="3.30.420.10">
    <property type="entry name" value="Ribonuclease H-like superfamily/Ribonuclease H"/>
    <property type="match status" value="1"/>
</dbReference>
<evidence type="ECO:0000259" key="2">
    <source>
        <dbReference type="Pfam" id="PF13456"/>
    </source>
</evidence>
<feature type="compositionally biased region" description="Basic and acidic residues" evidence="1">
    <location>
        <begin position="286"/>
        <end position="296"/>
    </location>
</feature>
<name>A0ABQ7WX69_BRANA</name>
<evidence type="ECO:0008006" key="6">
    <source>
        <dbReference type="Google" id="ProtNLM"/>
    </source>
</evidence>
<sequence>RAIYINMSNRYSRSEKGKWVPEASRTPTRKPSSQSRRAPVLLPSSDNSELIEDNKLTLLGRVTKPSIQKPQWVLDWLIQFWNLETAVTGRTLGPDLFQVKFETEDALLSVMRRAPFHYKRWMIILQRWEPIVSNSFPRRTPFWINIHGLSLHFWTFKVLETIGEELGIHIDEDIPQGRVRVDIDCLKNLEMQLPVQLQSGEVFNKHCFYCYSLFHEEDDSPTKPVSTRTSTHTLGISQQNTLRSIEEHRRRQDHRRAPSSQMRNSDSHSRDDHAVSQRSTTSRPSYPERRPYHDYAQHQSSYDSRPVGRAQDRRPTFERRELRDRSSTHSLRDYHLHGDRPQYSQSSRTPPPNPAREPMELPAIPERALERIERPQQEPQRSGGLSSSLIARLQYVEVNYEQGDLRNKLNEGSSGSKQTQSPAGDLPVSGQRVPAALRIGSPISTKTKTPQASSSKKKAASKAPAKRGTTANPAAQGNKTTRAKKDVPEQVESKIKRCREELIKWFKTKKENKTYELPSRSNVEKIVTDVPTCSVDGAWNAESKCAGFGWFIQDKKTHLEIQGADSRSLVGSALTAEALAIRKAMQEASKEGISCLQILLDSSILISALRSGLVLNEIAGLLCDIGHLIPLFTSLSFVLIPRTTYFVADNFAKTALASLMLQNNV</sequence>
<protein>
    <recommendedName>
        <fullName evidence="6">RNase H type-1 domain-containing protein</fullName>
    </recommendedName>
</protein>
<proteinExistence type="predicted"/>
<dbReference type="Pfam" id="PF13456">
    <property type="entry name" value="RVT_3"/>
    <property type="match status" value="1"/>
</dbReference>
<dbReference type="InterPro" id="IPR025558">
    <property type="entry name" value="DUF4283"/>
</dbReference>
<evidence type="ECO:0000259" key="3">
    <source>
        <dbReference type="Pfam" id="PF14111"/>
    </source>
</evidence>
<feature type="domain" description="RNase H type-1" evidence="2">
    <location>
        <begin position="535"/>
        <end position="655"/>
    </location>
</feature>
<feature type="region of interest" description="Disordered" evidence="1">
    <location>
        <begin position="217"/>
        <end position="359"/>
    </location>
</feature>
<feature type="compositionally biased region" description="Polar residues" evidence="1">
    <location>
        <begin position="469"/>
        <end position="480"/>
    </location>
</feature>
<feature type="compositionally biased region" description="Polar residues" evidence="1">
    <location>
        <begin position="223"/>
        <end position="243"/>
    </location>
</feature>
<keyword evidence="5" id="KW-1185">Reference proteome</keyword>
<feature type="region of interest" description="Disordered" evidence="1">
    <location>
        <begin position="11"/>
        <end position="39"/>
    </location>
</feature>
<organism evidence="4 5">
    <name type="scientific">Brassica napus</name>
    <name type="common">Rape</name>
    <dbReference type="NCBI Taxonomy" id="3708"/>
    <lineage>
        <taxon>Eukaryota</taxon>
        <taxon>Viridiplantae</taxon>
        <taxon>Streptophyta</taxon>
        <taxon>Embryophyta</taxon>
        <taxon>Tracheophyta</taxon>
        <taxon>Spermatophyta</taxon>
        <taxon>Magnoliopsida</taxon>
        <taxon>eudicotyledons</taxon>
        <taxon>Gunneridae</taxon>
        <taxon>Pentapetalae</taxon>
        <taxon>rosids</taxon>
        <taxon>malvids</taxon>
        <taxon>Brassicales</taxon>
        <taxon>Brassicaceae</taxon>
        <taxon>Brassiceae</taxon>
        <taxon>Brassica</taxon>
    </lineage>
</organism>
<feature type="domain" description="DUF4283" evidence="3">
    <location>
        <begin position="51"/>
        <end position="130"/>
    </location>
</feature>
<evidence type="ECO:0000256" key="1">
    <source>
        <dbReference type="SAM" id="MobiDB-lite"/>
    </source>
</evidence>
<feature type="compositionally biased region" description="Polar residues" evidence="1">
    <location>
        <begin position="410"/>
        <end position="422"/>
    </location>
</feature>
<dbReference type="InterPro" id="IPR012337">
    <property type="entry name" value="RNaseH-like_sf"/>
</dbReference>
<reference evidence="4 5" key="1">
    <citation type="submission" date="2021-05" db="EMBL/GenBank/DDBJ databases">
        <title>Genome Assembly of Synthetic Allotetraploid Brassica napus Reveals Homoeologous Exchanges between Subgenomes.</title>
        <authorList>
            <person name="Davis J.T."/>
        </authorList>
    </citation>
    <scope>NUCLEOTIDE SEQUENCE [LARGE SCALE GENOMIC DNA]</scope>
    <source>
        <strain evidence="5">cv. Da-Ae</strain>
        <tissue evidence="4">Seedling</tissue>
    </source>
</reference>
<feature type="compositionally biased region" description="Low complexity" evidence="1">
    <location>
        <begin position="444"/>
        <end position="454"/>
    </location>
</feature>
<dbReference type="Pfam" id="PF14111">
    <property type="entry name" value="DUF4283"/>
    <property type="match status" value="1"/>
</dbReference>
<gene>
    <name evidence="4" type="ORF">HID58_090581</name>
</gene>
<feature type="non-terminal residue" evidence="4">
    <location>
        <position position="1"/>
    </location>
</feature>
<dbReference type="InterPro" id="IPR002156">
    <property type="entry name" value="RNaseH_domain"/>
</dbReference>
<dbReference type="InterPro" id="IPR044730">
    <property type="entry name" value="RNase_H-like_dom_plant"/>
</dbReference>
<dbReference type="PANTHER" id="PTHR31286">
    <property type="entry name" value="GLYCINE-RICH CELL WALL STRUCTURAL PROTEIN 1.8-LIKE"/>
    <property type="match status" value="1"/>
</dbReference>
<feature type="compositionally biased region" description="Basic and acidic residues" evidence="1">
    <location>
        <begin position="265"/>
        <end position="275"/>
    </location>
</feature>
<dbReference type="InterPro" id="IPR036397">
    <property type="entry name" value="RNaseH_sf"/>
</dbReference>
<dbReference type="SUPFAM" id="SSF53098">
    <property type="entry name" value="Ribonuclease H-like"/>
    <property type="match status" value="1"/>
</dbReference>
<accession>A0ABQ7WX69</accession>
<feature type="compositionally biased region" description="Basic and acidic residues" evidence="1">
    <location>
        <begin position="310"/>
        <end position="340"/>
    </location>
</feature>
<feature type="region of interest" description="Disordered" evidence="1">
    <location>
        <begin position="406"/>
        <end position="490"/>
    </location>
</feature>
<dbReference type="Proteomes" id="UP000824890">
    <property type="component" value="Unassembled WGS sequence"/>
</dbReference>
<evidence type="ECO:0000313" key="5">
    <source>
        <dbReference type="Proteomes" id="UP000824890"/>
    </source>
</evidence>
<dbReference type="CDD" id="cd06222">
    <property type="entry name" value="RNase_H_like"/>
    <property type="match status" value="1"/>
</dbReference>
<comment type="caution">
    <text evidence="4">The sequence shown here is derived from an EMBL/GenBank/DDBJ whole genome shotgun (WGS) entry which is preliminary data.</text>
</comment>
<dbReference type="InterPro" id="IPR040256">
    <property type="entry name" value="At4g02000-like"/>
</dbReference>
<evidence type="ECO:0000313" key="4">
    <source>
        <dbReference type="EMBL" id="KAH0838902.1"/>
    </source>
</evidence>
<feature type="compositionally biased region" description="Polar residues" evidence="1">
    <location>
        <begin position="25"/>
        <end position="36"/>
    </location>
</feature>
<dbReference type="PANTHER" id="PTHR31286:SF163">
    <property type="entry name" value="ZINC KNUCKLE CX2CX4HX4C DOMAIN-CONTAINING PROTEIN"/>
    <property type="match status" value="1"/>
</dbReference>